<reference evidence="5" key="2">
    <citation type="submission" date="2015-08" db="UniProtKB">
        <authorList>
            <consortium name="WormBaseParasite"/>
        </authorList>
    </citation>
    <scope>IDENTIFICATION</scope>
</reference>
<dbReference type="GO" id="GO:0008146">
    <property type="term" value="F:sulfotransferase activity"/>
    <property type="evidence" value="ECO:0007669"/>
    <property type="project" value="InterPro"/>
</dbReference>
<dbReference type="Proteomes" id="UP000035680">
    <property type="component" value="Unassembled WGS sequence"/>
</dbReference>
<dbReference type="AlphaFoldDB" id="A0A0K0FMT0"/>
<evidence type="ECO:0000313" key="4">
    <source>
        <dbReference type="Proteomes" id="UP000035680"/>
    </source>
</evidence>
<sequence length="319" mass="37362">MSFEDRPIFEQKAVLKLIEVNEKAPEYSKNHPTGNKPALYPIDGIPQISYCTPETVRSAKNLTVRDDDILICTTPKSGTTFCQNICLYLVNRNYLNGQQDFIVDSPFIEMYGSEVLDLYPSRRVFKTHFLYDWIPKSKEAKYVYCVRNPKDTLVSYYHHMRNLKIANWENGEFDVMFEMFINDEIESGGYFRHIKSWLPHFNDDNVLYLVYEEMCKDLKGSIIKIGNFLGGNALEVIENEELLQKVVTECSFEGMKKKNDMFACQAAYHTQTFVRKGGSRNWKNLMTKEQSNRLDKKFNEVFKDTILENLWNKEMELSN</sequence>
<keyword evidence="4" id="KW-1185">Reference proteome</keyword>
<dbReference type="InterPro" id="IPR000863">
    <property type="entry name" value="Sulfotransferase_dom"/>
</dbReference>
<evidence type="ECO:0000256" key="2">
    <source>
        <dbReference type="ARBA" id="ARBA00022679"/>
    </source>
</evidence>
<evidence type="ECO:0000256" key="1">
    <source>
        <dbReference type="ARBA" id="ARBA00005771"/>
    </source>
</evidence>
<reference evidence="4" key="1">
    <citation type="submission" date="2014-07" db="EMBL/GenBank/DDBJ databases">
        <authorList>
            <person name="Martin A.A"/>
            <person name="De Silva N."/>
        </authorList>
    </citation>
    <scope>NUCLEOTIDE SEQUENCE</scope>
</reference>
<accession>A0A0K0FMT0</accession>
<name>A0A0K0FMT0_STRVS</name>
<evidence type="ECO:0000313" key="5">
    <source>
        <dbReference type="WBParaSite" id="SVE_1030900.1"/>
    </source>
</evidence>
<keyword evidence="2" id="KW-0808">Transferase</keyword>
<dbReference type="Pfam" id="PF00685">
    <property type="entry name" value="Sulfotransfer_1"/>
    <property type="match status" value="1"/>
</dbReference>
<dbReference type="InterPro" id="IPR027417">
    <property type="entry name" value="P-loop_NTPase"/>
</dbReference>
<dbReference type="PANTHER" id="PTHR11783">
    <property type="entry name" value="SULFOTRANSFERASE SULT"/>
    <property type="match status" value="1"/>
</dbReference>
<dbReference type="SUPFAM" id="SSF52540">
    <property type="entry name" value="P-loop containing nucleoside triphosphate hydrolases"/>
    <property type="match status" value="1"/>
</dbReference>
<dbReference type="Gene3D" id="3.40.50.300">
    <property type="entry name" value="P-loop containing nucleotide triphosphate hydrolases"/>
    <property type="match status" value="1"/>
</dbReference>
<feature type="domain" description="Sulfotransferase" evidence="3">
    <location>
        <begin position="66"/>
        <end position="305"/>
    </location>
</feature>
<dbReference type="STRING" id="75913.A0A0K0FMT0"/>
<comment type="similarity">
    <text evidence="1">Belongs to the sulfotransferase 1 family.</text>
</comment>
<evidence type="ECO:0000259" key="3">
    <source>
        <dbReference type="Pfam" id="PF00685"/>
    </source>
</evidence>
<protein>
    <submittedName>
        <fullName evidence="5">Sulfotransferase 6B1 (inferred by orthology to a human protein)</fullName>
    </submittedName>
</protein>
<proteinExistence type="inferred from homology"/>
<dbReference type="WBParaSite" id="SVE_1030900.1">
    <property type="protein sequence ID" value="SVE_1030900.1"/>
    <property type="gene ID" value="SVE_1030900"/>
</dbReference>
<organism evidence="4 5">
    <name type="scientific">Strongyloides venezuelensis</name>
    <name type="common">Threadworm</name>
    <dbReference type="NCBI Taxonomy" id="75913"/>
    <lineage>
        <taxon>Eukaryota</taxon>
        <taxon>Metazoa</taxon>
        <taxon>Ecdysozoa</taxon>
        <taxon>Nematoda</taxon>
        <taxon>Chromadorea</taxon>
        <taxon>Rhabditida</taxon>
        <taxon>Tylenchina</taxon>
        <taxon>Panagrolaimomorpha</taxon>
        <taxon>Strongyloidoidea</taxon>
        <taxon>Strongyloididae</taxon>
        <taxon>Strongyloides</taxon>
    </lineage>
</organism>